<comment type="caution">
    <text evidence="3">The sequence shown here is derived from an EMBL/GenBank/DDBJ whole genome shotgun (WGS) entry which is preliminary data.</text>
</comment>
<dbReference type="EMBL" id="CAJVRL010000001">
    <property type="protein sequence ID" value="CAG8948686.1"/>
    <property type="molecule type" value="Genomic_DNA"/>
</dbReference>
<feature type="domain" description="Ubiquitin-like" evidence="2">
    <location>
        <begin position="463"/>
        <end position="512"/>
    </location>
</feature>
<evidence type="ECO:0000256" key="1">
    <source>
        <dbReference type="SAM" id="MobiDB-lite"/>
    </source>
</evidence>
<reference evidence="3" key="1">
    <citation type="submission" date="2021-07" db="EMBL/GenBank/DDBJ databases">
        <authorList>
            <person name="Durling M."/>
        </authorList>
    </citation>
    <scope>NUCLEOTIDE SEQUENCE</scope>
</reference>
<feature type="compositionally biased region" description="Polar residues" evidence="1">
    <location>
        <begin position="268"/>
        <end position="293"/>
    </location>
</feature>
<accession>A0A9N9KKP9</accession>
<name>A0A9N9KKP9_9HELO</name>
<dbReference type="PANTHER" id="PTHR36167:SF4">
    <property type="entry name" value="FUNGAL N-TERMINAL DOMAIN-CONTAINING PROTEIN"/>
    <property type="match status" value="1"/>
</dbReference>
<dbReference type="Pfam" id="PF22893">
    <property type="entry name" value="ULD_2"/>
    <property type="match status" value="1"/>
</dbReference>
<dbReference type="AlphaFoldDB" id="A0A9N9KKP9"/>
<feature type="region of interest" description="Disordered" evidence="1">
    <location>
        <begin position="210"/>
        <end position="297"/>
    </location>
</feature>
<feature type="compositionally biased region" description="Low complexity" evidence="1">
    <location>
        <begin position="211"/>
        <end position="226"/>
    </location>
</feature>
<proteinExistence type="predicted"/>
<evidence type="ECO:0000313" key="4">
    <source>
        <dbReference type="Proteomes" id="UP000696280"/>
    </source>
</evidence>
<sequence>MSEASEAADSIVDIVNFGLRLATTLQTYVETALEAEERMRDITFDINSTASALKQLQDIIEHDKAGDNLGEIGTRVFKDEGRREIEAIAHKCGKIYRKVVLLVNKASASGFNRGIPVTSSDLVHLKILSLTRMKWPWVEPQIKRCHEQLRWLKMSVLFNLQLASLARSQLSARDEISKEDELQIKKTIVSLKEKEIKAARLLIGKPETYQPTTVSSVPSSGTSRSSALPSSQPGLHKNLTSNSLVKGRSFNDEDGLTEVDNMGRSNIEVKSTLYQPNSDTSVQYPANLSTTQTERPRISNAVSVDGFIKSEEQLSQQRDLPSVEEEANLPLPDNLGSCHQLSSSIMDRSVDSSQRSRYSAKSKAPHLKRLPSHFQNIFSRRRKSFYDWESESFEAFVLLNDSASLIKVPFGDRGLRRLMQTLKVSPDIYATLDSNQIARIDSAILDVKLLDSREKKSNQEFIKVFQHMGEVGRYVSDGFYDIIDEKGNILTPETIKSLVEPGSRLGMRMWAKPGMDLNLIIAEKEAINKAKAMADNLIACETEIEESYNKLRPNFSEAGHVPAIRKKVFQRMIGHLHSGRHDDSESNYGRAAKPPVISEESSGGKRLLPKSCTGNMEPHEDEDVGNAMEMQQDLLHPYVSPNSLRKPLATKASMISDDKPAMHGDEFNGDSKPVKFSAPNVDTDLDLDFAYSMDNLSISELLGRYTFAIDTAIEIKEDGKVPSS</sequence>
<evidence type="ECO:0000259" key="2">
    <source>
        <dbReference type="Pfam" id="PF22893"/>
    </source>
</evidence>
<organism evidence="3 4">
    <name type="scientific">Hymenoscyphus fraxineus</name>
    <dbReference type="NCBI Taxonomy" id="746836"/>
    <lineage>
        <taxon>Eukaryota</taxon>
        <taxon>Fungi</taxon>
        <taxon>Dikarya</taxon>
        <taxon>Ascomycota</taxon>
        <taxon>Pezizomycotina</taxon>
        <taxon>Leotiomycetes</taxon>
        <taxon>Helotiales</taxon>
        <taxon>Helotiaceae</taxon>
        <taxon>Hymenoscyphus</taxon>
    </lineage>
</organism>
<dbReference type="Proteomes" id="UP000696280">
    <property type="component" value="Unassembled WGS sequence"/>
</dbReference>
<dbReference type="GO" id="GO:0006355">
    <property type="term" value="P:regulation of DNA-templated transcription"/>
    <property type="evidence" value="ECO:0007669"/>
    <property type="project" value="InterPro"/>
</dbReference>
<protein>
    <recommendedName>
        <fullName evidence="2">Ubiquitin-like domain-containing protein</fullName>
    </recommendedName>
</protein>
<feature type="region of interest" description="Disordered" evidence="1">
    <location>
        <begin position="313"/>
        <end position="335"/>
    </location>
</feature>
<evidence type="ECO:0000313" key="3">
    <source>
        <dbReference type="EMBL" id="CAG8948686.1"/>
    </source>
</evidence>
<feature type="compositionally biased region" description="Polar residues" evidence="1">
    <location>
        <begin position="227"/>
        <end position="244"/>
    </location>
</feature>
<dbReference type="OrthoDB" id="5431013at2759"/>
<dbReference type="InterPro" id="IPR054464">
    <property type="entry name" value="ULD_fung"/>
</dbReference>
<keyword evidence="4" id="KW-1185">Reference proteome</keyword>
<dbReference type="InterPro" id="IPR039327">
    <property type="entry name" value="CON7-like"/>
</dbReference>
<gene>
    <name evidence="3" type="ORF">HYFRA_00001806</name>
</gene>
<dbReference type="PANTHER" id="PTHR36167">
    <property type="entry name" value="C2H2 FINGER DOMAIN TRANSCRIPTION FACTOR (EUROFUNG)-RELATED"/>
    <property type="match status" value="1"/>
</dbReference>
<feature type="region of interest" description="Disordered" evidence="1">
    <location>
        <begin position="577"/>
        <end position="616"/>
    </location>
</feature>